<evidence type="ECO:0000259" key="3">
    <source>
        <dbReference type="PROSITE" id="PS50977"/>
    </source>
</evidence>
<dbReference type="Gene3D" id="1.10.357.10">
    <property type="entry name" value="Tetracycline Repressor, domain 2"/>
    <property type="match status" value="1"/>
</dbReference>
<name>A0A841U8M3_9BACL</name>
<dbReference type="Proteomes" id="UP000553776">
    <property type="component" value="Unassembled WGS sequence"/>
</dbReference>
<evidence type="ECO:0000313" key="4">
    <source>
        <dbReference type="EMBL" id="MBB6696072.1"/>
    </source>
</evidence>
<dbReference type="PANTHER" id="PTHR43479:SF22">
    <property type="entry name" value="TRANSCRIPTIONAL REGULATOR, TETR FAMILY"/>
    <property type="match status" value="1"/>
</dbReference>
<dbReference type="PRINTS" id="PR00455">
    <property type="entry name" value="HTHTETR"/>
</dbReference>
<comment type="caution">
    <text evidence="4">The sequence shown here is derived from an EMBL/GenBank/DDBJ whole genome shotgun (WGS) entry which is preliminary data.</text>
</comment>
<evidence type="ECO:0000313" key="5">
    <source>
        <dbReference type="Proteomes" id="UP000553776"/>
    </source>
</evidence>
<dbReference type="EMBL" id="JACJVR010000170">
    <property type="protein sequence ID" value="MBB6696072.1"/>
    <property type="molecule type" value="Genomic_DNA"/>
</dbReference>
<dbReference type="AlphaFoldDB" id="A0A841U8M3"/>
<organism evidence="4 5">
    <name type="scientific">Cohnella xylanilytica</name>
    <dbReference type="NCBI Taxonomy" id="557555"/>
    <lineage>
        <taxon>Bacteria</taxon>
        <taxon>Bacillati</taxon>
        <taxon>Bacillota</taxon>
        <taxon>Bacilli</taxon>
        <taxon>Bacillales</taxon>
        <taxon>Paenibacillaceae</taxon>
        <taxon>Cohnella</taxon>
    </lineage>
</organism>
<dbReference type="SUPFAM" id="SSF46689">
    <property type="entry name" value="Homeodomain-like"/>
    <property type="match status" value="1"/>
</dbReference>
<dbReference type="PROSITE" id="PS50977">
    <property type="entry name" value="HTH_TETR_2"/>
    <property type="match status" value="1"/>
</dbReference>
<proteinExistence type="predicted"/>
<dbReference type="PANTHER" id="PTHR43479">
    <property type="entry name" value="ACREF/ENVCD OPERON REPRESSOR-RELATED"/>
    <property type="match status" value="1"/>
</dbReference>
<feature type="DNA-binding region" description="H-T-H motif" evidence="2">
    <location>
        <begin position="25"/>
        <end position="44"/>
    </location>
</feature>
<dbReference type="InterPro" id="IPR050624">
    <property type="entry name" value="HTH-type_Tx_Regulator"/>
</dbReference>
<keyword evidence="1 2" id="KW-0238">DNA-binding</keyword>
<protein>
    <submittedName>
        <fullName evidence="4">TetR/AcrR family transcriptional regulator</fullName>
    </submittedName>
</protein>
<dbReference type="Pfam" id="PF00440">
    <property type="entry name" value="TetR_N"/>
    <property type="match status" value="1"/>
</dbReference>
<dbReference type="InterPro" id="IPR001647">
    <property type="entry name" value="HTH_TetR"/>
</dbReference>
<sequence>MNGRKKQILEAAMGCFARKGFQGTSIQEIADELGMAKGSIYFYFKSKDDLLLEVIAYIGQKLIAGMAELPEDRHLPPRERFRSQLKRHIASFQENKDLPLMLMREPYAVESQRTRLHEMVVDFQRRFLKWLRQHIDELYGEEAAPYAGDAAASVSGIMMEYTKMLLIGRQPLDGNRLADFVADRMDDLMNGMIRSRERPLLGRDYGLDRSDSSPAAGYEEAVRNAARELRERVERESVTDKDEERRADLLSALSLLEEQFAEPFPDRIVVRGMLAYMKELSLPSWTEACRRLEEAVAAKA</sequence>
<gene>
    <name evidence="4" type="ORF">H7B90_32255</name>
</gene>
<accession>A0A841U8M3</accession>
<dbReference type="RefSeq" id="WP_185140013.1">
    <property type="nucleotide sequence ID" value="NZ_BORM01000012.1"/>
</dbReference>
<dbReference type="GO" id="GO:0003677">
    <property type="term" value="F:DNA binding"/>
    <property type="evidence" value="ECO:0007669"/>
    <property type="project" value="UniProtKB-UniRule"/>
</dbReference>
<reference evidence="4 5" key="1">
    <citation type="submission" date="2020-08" db="EMBL/GenBank/DDBJ databases">
        <title>Cohnella phylogeny.</title>
        <authorList>
            <person name="Dunlap C."/>
        </authorList>
    </citation>
    <scope>NUCLEOTIDE SEQUENCE [LARGE SCALE GENOMIC DNA]</scope>
    <source>
        <strain evidence="4 5">DSM 25239</strain>
    </source>
</reference>
<dbReference type="InterPro" id="IPR009057">
    <property type="entry name" value="Homeodomain-like_sf"/>
</dbReference>
<evidence type="ECO:0000256" key="1">
    <source>
        <dbReference type="ARBA" id="ARBA00023125"/>
    </source>
</evidence>
<keyword evidence="5" id="KW-1185">Reference proteome</keyword>
<evidence type="ECO:0000256" key="2">
    <source>
        <dbReference type="PROSITE-ProRule" id="PRU00335"/>
    </source>
</evidence>
<feature type="domain" description="HTH tetR-type" evidence="3">
    <location>
        <begin position="2"/>
        <end position="62"/>
    </location>
</feature>